<evidence type="ECO:0008006" key="4">
    <source>
        <dbReference type="Google" id="ProtNLM"/>
    </source>
</evidence>
<keyword evidence="1" id="KW-0732">Signal</keyword>
<evidence type="ECO:0000313" key="2">
    <source>
        <dbReference type="EMBL" id="TMQ54804.1"/>
    </source>
</evidence>
<reference evidence="2 3" key="1">
    <citation type="journal article" date="2019" name="Nat. Microbiol.">
        <title>Mediterranean grassland soil C-N compound turnover is dependent on rainfall and depth, and is mediated by genomically divergent microorganisms.</title>
        <authorList>
            <person name="Diamond S."/>
            <person name="Andeer P.F."/>
            <person name="Li Z."/>
            <person name="Crits-Christoph A."/>
            <person name="Burstein D."/>
            <person name="Anantharaman K."/>
            <person name="Lane K.R."/>
            <person name="Thomas B.C."/>
            <person name="Pan C."/>
            <person name="Northen T.R."/>
            <person name="Banfield J.F."/>
        </authorList>
    </citation>
    <scope>NUCLEOTIDE SEQUENCE [LARGE SCALE GENOMIC DNA]</scope>
    <source>
        <strain evidence="2">WS_2</strain>
    </source>
</reference>
<evidence type="ECO:0000313" key="3">
    <source>
        <dbReference type="Proteomes" id="UP000317716"/>
    </source>
</evidence>
<dbReference type="EMBL" id="VBOS01000246">
    <property type="protein sequence ID" value="TMQ54804.1"/>
    <property type="molecule type" value="Genomic_DNA"/>
</dbReference>
<dbReference type="Proteomes" id="UP000317716">
    <property type="component" value="Unassembled WGS sequence"/>
</dbReference>
<protein>
    <recommendedName>
        <fullName evidence="4">Outer membrane protein beta-barrel domain-containing protein</fullName>
    </recommendedName>
</protein>
<organism evidence="2 3">
    <name type="scientific">Eiseniibacteriota bacterium</name>
    <dbReference type="NCBI Taxonomy" id="2212470"/>
    <lineage>
        <taxon>Bacteria</taxon>
        <taxon>Candidatus Eiseniibacteriota</taxon>
    </lineage>
</organism>
<accession>A0A538SU57</accession>
<evidence type="ECO:0000256" key="1">
    <source>
        <dbReference type="SAM" id="SignalP"/>
    </source>
</evidence>
<sequence length="227" mass="24074">MKRATVAVAGLFLMTFAPAAWALGKGGSMFAIELTNGTADFSDKLNGAHGGPPNYTASYISAYDHSELGIQGQYWRMMAEDYAFTLSVGWGFFSETDKPGQGATAGSPDSKFSTSSYNVRIGGDRVAKISDRTTMYGGPGIEFWSGSAKFEPSPLTGTGDYTNQSTKRWGLSARVGATMMLSPGMGLTAHVGGRYGYASVEEQGAKATWWPSSIESSAGVLWAFGEK</sequence>
<gene>
    <name evidence="2" type="ORF">E6K72_07300</name>
</gene>
<feature type="chain" id="PRO_5022122500" description="Outer membrane protein beta-barrel domain-containing protein" evidence="1">
    <location>
        <begin position="23"/>
        <end position="227"/>
    </location>
</feature>
<dbReference type="AlphaFoldDB" id="A0A538SU57"/>
<comment type="caution">
    <text evidence="2">The sequence shown here is derived from an EMBL/GenBank/DDBJ whole genome shotgun (WGS) entry which is preliminary data.</text>
</comment>
<feature type="signal peptide" evidence="1">
    <location>
        <begin position="1"/>
        <end position="22"/>
    </location>
</feature>
<name>A0A538SU57_UNCEI</name>
<proteinExistence type="predicted"/>